<keyword evidence="4 7" id="KW-0812">Transmembrane</keyword>
<evidence type="ECO:0000256" key="2">
    <source>
        <dbReference type="ARBA" id="ARBA00006464"/>
    </source>
</evidence>
<dbReference type="STRING" id="573501.SAMN04487999_2599"/>
<evidence type="ECO:0000256" key="3">
    <source>
        <dbReference type="ARBA" id="ARBA00022679"/>
    </source>
</evidence>
<feature type="transmembrane region" description="Helical" evidence="7">
    <location>
        <begin position="120"/>
        <end position="141"/>
    </location>
</feature>
<dbReference type="GO" id="GO:0016020">
    <property type="term" value="C:membrane"/>
    <property type="evidence" value="ECO:0007669"/>
    <property type="project" value="UniProtKB-SubCell"/>
</dbReference>
<dbReference type="Gene3D" id="3.40.50.720">
    <property type="entry name" value="NAD(P)-binding Rossmann-like Domain"/>
    <property type="match status" value="1"/>
</dbReference>
<evidence type="ECO:0000313" key="10">
    <source>
        <dbReference type="Proteomes" id="UP000184240"/>
    </source>
</evidence>
<sequence>MKDQTAPLMSWIPNIHFEISERKILLRILDLVAITLTLVLVYSLFQFDYLKIRYSRWGWVFVLWLYYTVFAAIFELYDLQKAASFQTTLKNILLTVSTTVLFFILTPFVTPVLPENRLQILLFFASMVVGLLVWRFAYISLISAPRFNKRILVVGNSFDINLIAENLHKADPNYRVIGFVNTDEMQAKDFDRRLKAIEVANLIKSIKRYSVSEIVVASAAQGVGVELYNKLLVLLERGFPIREYTQVYEEITHRVPVQHVERDFYKYFPFSRSNKNRFYLFISRLFNVIFALCVMFVSLFIIPLVFIGNLMGNRGPLFYTQERVGLNGKPFHILKLRTMIINAEAEGAQWASRADRRITPFGKILRNLRIDEIPQCVNILKGEMSLIGPRPERPVFVQELSEKIPFYQIRHTVKPGLTGWAQVRGRYAESIDDTLEKLQYDLFYIKHRNLFLDLNILLKTISTVLYYRGQ</sequence>
<comment type="similarity">
    <text evidence="2">Belongs to the bacterial sugar transferase family.</text>
</comment>
<dbReference type="GO" id="GO:0016780">
    <property type="term" value="F:phosphotransferase activity, for other substituted phosphate groups"/>
    <property type="evidence" value="ECO:0007669"/>
    <property type="project" value="TreeGrafter"/>
</dbReference>
<feature type="transmembrane region" description="Helical" evidence="7">
    <location>
        <begin position="57"/>
        <end position="77"/>
    </location>
</feature>
<dbReference type="Pfam" id="PF02397">
    <property type="entry name" value="Bac_transf"/>
    <property type="match status" value="1"/>
</dbReference>
<dbReference type="Proteomes" id="UP000184240">
    <property type="component" value="Unassembled WGS sequence"/>
</dbReference>
<proteinExistence type="inferred from homology"/>
<evidence type="ECO:0000256" key="4">
    <source>
        <dbReference type="ARBA" id="ARBA00022692"/>
    </source>
</evidence>
<keyword evidence="5 7" id="KW-1133">Transmembrane helix</keyword>
<dbReference type="PANTHER" id="PTHR30576:SF0">
    <property type="entry name" value="UNDECAPRENYL-PHOSPHATE N-ACETYLGALACTOSAMINYL 1-PHOSPHATE TRANSFERASE-RELATED"/>
    <property type="match status" value="1"/>
</dbReference>
<dbReference type="Pfam" id="PF13727">
    <property type="entry name" value="CoA_binding_3"/>
    <property type="match status" value="1"/>
</dbReference>
<keyword evidence="6 7" id="KW-0472">Membrane</keyword>
<dbReference type="NCBIfam" id="TIGR03025">
    <property type="entry name" value="EPS_sugtrans"/>
    <property type="match status" value="1"/>
</dbReference>
<evidence type="ECO:0000256" key="1">
    <source>
        <dbReference type="ARBA" id="ARBA00004141"/>
    </source>
</evidence>
<evidence type="ECO:0000256" key="6">
    <source>
        <dbReference type="ARBA" id="ARBA00023136"/>
    </source>
</evidence>
<protein>
    <submittedName>
        <fullName evidence="9">Exopolysaccharide biosynthesis polyprenyl glycosylphosphotransferase</fullName>
    </submittedName>
</protein>
<dbReference type="InterPro" id="IPR003362">
    <property type="entry name" value="Bact_transf"/>
</dbReference>
<feature type="transmembrane region" description="Helical" evidence="7">
    <location>
        <begin position="89"/>
        <end position="108"/>
    </location>
</feature>
<dbReference type="PANTHER" id="PTHR30576">
    <property type="entry name" value="COLANIC BIOSYNTHESIS UDP-GLUCOSE LIPID CARRIER TRANSFERASE"/>
    <property type="match status" value="1"/>
</dbReference>
<feature type="domain" description="Bacterial sugar transferase" evidence="8">
    <location>
        <begin position="284"/>
        <end position="465"/>
    </location>
</feature>
<feature type="transmembrane region" description="Helical" evidence="7">
    <location>
        <begin position="285"/>
        <end position="307"/>
    </location>
</feature>
<name>A0A1M5Z1F7_9FLAO</name>
<feature type="transmembrane region" description="Helical" evidence="7">
    <location>
        <begin position="24"/>
        <end position="45"/>
    </location>
</feature>
<keyword evidence="3 9" id="KW-0808">Transferase</keyword>
<gene>
    <name evidence="9" type="ORF">SAMN04487999_2599</name>
</gene>
<evidence type="ECO:0000256" key="7">
    <source>
        <dbReference type="SAM" id="Phobius"/>
    </source>
</evidence>
<organism evidence="9 10">
    <name type="scientific">Leeuwenhoekiella palythoae</name>
    <dbReference type="NCBI Taxonomy" id="573501"/>
    <lineage>
        <taxon>Bacteria</taxon>
        <taxon>Pseudomonadati</taxon>
        <taxon>Bacteroidota</taxon>
        <taxon>Flavobacteriia</taxon>
        <taxon>Flavobacteriales</taxon>
        <taxon>Flavobacteriaceae</taxon>
        <taxon>Leeuwenhoekiella</taxon>
    </lineage>
</organism>
<evidence type="ECO:0000256" key="5">
    <source>
        <dbReference type="ARBA" id="ARBA00022989"/>
    </source>
</evidence>
<comment type="subcellular location">
    <subcellularLocation>
        <location evidence="1">Membrane</location>
        <topology evidence="1">Multi-pass membrane protein</topology>
    </subcellularLocation>
</comment>
<dbReference type="AlphaFoldDB" id="A0A1M5Z1F7"/>
<dbReference type="InterPro" id="IPR017475">
    <property type="entry name" value="EPS_sugar_tfrase"/>
</dbReference>
<evidence type="ECO:0000313" key="9">
    <source>
        <dbReference type="EMBL" id="SHI17984.1"/>
    </source>
</evidence>
<accession>A0A1M5Z1F7</accession>
<reference evidence="10" key="1">
    <citation type="submission" date="2016-11" db="EMBL/GenBank/DDBJ databases">
        <authorList>
            <person name="Varghese N."/>
            <person name="Submissions S."/>
        </authorList>
    </citation>
    <scope>NUCLEOTIDE SEQUENCE [LARGE SCALE GENOMIC DNA]</scope>
    <source>
        <strain evidence="10">DSM 19859</strain>
    </source>
</reference>
<dbReference type="EMBL" id="FQXT01000004">
    <property type="protein sequence ID" value="SHI17984.1"/>
    <property type="molecule type" value="Genomic_DNA"/>
</dbReference>
<evidence type="ECO:0000259" key="8">
    <source>
        <dbReference type="Pfam" id="PF02397"/>
    </source>
</evidence>